<sequence length="40" mass="4658">MTCSCRYHYKISASYDPSNNNRYRYKCKITSITSEGCCPL</sequence>
<dbReference type="AlphaFoldDB" id="A0AAV0L6Q8"/>
<name>A0AAV0L6Q8_9ROSI</name>
<evidence type="ECO:0000313" key="1">
    <source>
        <dbReference type="EMBL" id="CAI0429805.1"/>
    </source>
</evidence>
<organism evidence="1 2">
    <name type="scientific">Linum tenue</name>
    <dbReference type="NCBI Taxonomy" id="586396"/>
    <lineage>
        <taxon>Eukaryota</taxon>
        <taxon>Viridiplantae</taxon>
        <taxon>Streptophyta</taxon>
        <taxon>Embryophyta</taxon>
        <taxon>Tracheophyta</taxon>
        <taxon>Spermatophyta</taxon>
        <taxon>Magnoliopsida</taxon>
        <taxon>eudicotyledons</taxon>
        <taxon>Gunneridae</taxon>
        <taxon>Pentapetalae</taxon>
        <taxon>rosids</taxon>
        <taxon>fabids</taxon>
        <taxon>Malpighiales</taxon>
        <taxon>Linaceae</taxon>
        <taxon>Linum</taxon>
    </lineage>
</organism>
<reference evidence="1" key="1">
    <citation type="submission" date="2022-08" db="EMBL/GenBank/DDBJ databases">
        <authorList>
            <person name="Gutierrez-Valencia J."/>
        </authorList>
    </citation>
    <scope>NUCLEOTIDE SEQUENCE</scope>
</reference>
<evidence type="ECO:0000313" key="2">
    <source>
        <dbReference type="Proteomes" id="UP001154282"/>
    </source>
</evidence>
<dbReference type="Proteomes" id="UP001154282">
    <property type="component" value="Unassembled WGS sequence"/>
</dbReference>
<keyword evidence="2" id="KW-1185">Reference proteome</keyword>
<gene>
    <name evidence="1" type="ORF">LITE_LOCUS22315</name>
</gene>
<dbReference type="EMBL" id="CAMGYJ010000006">
    <property type="protein sequence ID" value="CAI0429805.1"/>
    <property type="molecule type" value="Genomic_DNA"/>
</dbReference>
<comment type="caution">
    <text evidence="1">The sequence shown here is derived from an EMBL/GenBank/DDBJ whole genome shotgun (WGS) entry which is preliminary data.</text>
</comment>
<protein>
    <submittedName>
        <fullName evidence="1">Uncharacterized protein</fullName>
    </submittedName>
</protein>
<proteinExistence type="predicted"/>
<accession>A0AAV0L6Q8</accession>